<keyword evidence="3" id="KW-1185">Reference proteome</keyword>
<proteinExistence type="predicted"/>
<evidence type="ECO:0000313" key="3">
    <source>
        <dbReference type="Proteomes" id="UP000078486"/>
    </source>
</evidence>
<dbReference type="Proteomes" id="UP000078486">
    <property type="component" value="Unassembled WGS sequence"/>
</dbReference>
<dbReference type="Pfam" id="PF13385">
    <property type="entry name" value="Laminin_G_3"/>
    <property type="match status" value="1"/>
</dbReference>
<reference evidence="2 3" key="1">
    <citation type="submission" date="2016-01" db="EMBL/GenBank/DDBJ databases">
        <title>High potential of lignocellulose degradation of a new Verrucomicrobia species.</title>
        <authorList>
            <person name="Wang Y."/>
            <person name="Shi Y."/>
            <person name="Qiu Z."/>
            <person name="Liu S."/>
            <person name="Yang H."/>
        </authorList>
    </citation>
    <scope>NUCLEOTIDE SEQUENCE [LARGE SCALE GENOMIC DNA]</scope>
    <source>
        <strain evidence="2 3">TSB47</strain>
    </source>
</reference>
<dbReference type="EMBL" id="LRRQ01000055">
    <property type="protein sequence ID" value="OAM90540.1"/>
    <property type="molecule type" value="Genomic_DNA"/>
</dbReference>
<dbReference type="SUPFAM" id="SSF49899">
    <property type="entry name" value="Concanavalin A-like lectins/glucanases"/>
    <property type="match status" value="1"/>
</dbReference>
<feature type="signal peptide" evidence="1">
    <location>
        <begin position="1"/>
        <end position="24"/>
    </location>
</feature>
<accession>A0A178IKY1</accession>
<dbReference type="STRING" id="1184151.AW736_00455"/>
<feature type="chain" id="PRO_5008089048" description="LamG-like jellyroll fold domain-containing protein" evidence="1">
    <location>
        <begin position="25"/>
        <end position="227"/>
    </location>
</feature>
<name>A0A178IKY1_9BACT</name>
<keyword evidence="1" id="KW-0732">Signal</keyword>
<dbReference type="OrthoDB" id="9974208at2"/>
<evidence type="ECO:0000313" key="2">
    <source>
        <dbReference type="EMBL" id="OAM90540.1"/>
    </source>
</evidence>
<dbReference type="Gene3D" id="2.60.120.200">
    <property type="match status" value="1"/>
</dbReference>
<organism evidence="2 3">
    <name type="scientific">Termitidicoccus mucosus</name>
    <dbReference type="NCBI Taxonomy" id="1184151"/>
    <lineage>
        <taxon>Bacteria</taxon>
        <taxon>Pseudomonadati</taxon>
        <taxon>Verrucomicrobiota</taxon>
        <taxon>Opitutia</taxon>
        <taxon>Opitutales</taxon>
        <taxon>Opitutaceae</taxon>
        <taxon>Termitidicoccus</taxon>
    </lineage>
</organism>
<evidence type="ECO:0000256" key="1">
    <source>
        <dbReference type="SAM" id="SignalP"/>
    </source>
</evidence>
<dbReference type="AlphaFoldDB" id="A0A178IKY1"/>
<comment type="caution">
    <text evidence="2">The sequence shown here is derived from an EMBL/GenBank/DDBJ whole genome shotgun (WGS) entry which is preliminary data.</text>
</comment>
<gene>
    <name evidence="2" type="ORF">AW736_00455</name>
</gene>
<dbReference type="InterPro" id="IPR013320">
    <property type="entry name" value="ConA-like_dom_sf"/>
</dbReference>
<dbReference type="RefSeq" id="WP_068768348.1">
    <property type="nucleotide sequence ID" value="NZ_CP109796.1"/>
</dbReference>
<evidence type="ECO:0008006" key="4">
    <source>
        <dbReference type="Google" id="ProtNLM"/>
    </source>
</evidence>
<sequence length="227" mass="24996">MKTHIPARPLLAAAFLFGMASLSAQPLPAPLPLEIPKADPAVVFQKDGQIAKLTLKQKAYLAPVNLPKAFGDNYTLTFWVRLDDTPALRETGFTPDAPVTLIDLSSPDWDDQRTTLRVHGGRFSVTALNEGKWKMLAGVRPIAEPETWYFLAYAKSGGKGAFYMNGDIMTRTPADAPVQDKIQNIVFGNFQKQRRLQGVILQPRLYPAALDMAQIQSLHASPPAEVK</sequence>
<protein>
    <recommendedName>
        <fullName evidence="4">LamG-like jellyroll fold domain-containing protein</fullName>
    </recommendedName>
</protein>